<dbReference type="Proteomes" id="UP001159363">
    <property type="component" value="Chromosome 11"/>
</dbReference>
<sequence>MQVCGDALSTARMQVCGDALSTARMQVFGDALSTARMQVCGDALPTARMQVLFLASHPRRTGFDSRRCRSRIFACGNRTGRCRWSASFLGDLSFPHALLFRRCSILHLASPSPTLRATQISALQSHHFERSCVGMVLATVGDSRCEERSGPGYLCYINRGYPCSPPTHVRSFATRTGGERRRELKRPRGDKQSLQAVPSPRSDETRLLPLWEYDKVAEDFPKARHVAPGVSGNRLRVVGLSIPRYSRFLLPHDTLPPPTSWTVKGVGNRPQPLSHPRNILADPPRAIPDSRLAPSTLALRNEQLGGWTRGERGADVRTAAYWSGALAAAHFPRRRKTQPPGRDVTTHLGIFTGDGKLREAPAADLLNIIDTTPAYEGTGHGFPYVLETLSPTTPRIFASGNRARFSHFPRPFIPALLHTHLASPSSAPKTSLLRAAQISSLATSE</sequence>
<comment type="caution">
    <text evidence="2">The sequence shown here is derived from an EMBL/GenBank/DDBJ whole genome shotgun (WGS) entry which is preliminary data.</text>
</comment>
<evidence type="ECO:0000313" key="3">
    <source>
        <dbReference type="Proteomes" id="UP001159363"/>
    </source>
</evidence>
<evidence type="ECO:0000313" key="2">
    <source>
        <dbReference type="EMBL" id="KAJ8871002.1"/>
    </source>
</evidence>
<feature type="region of interest" description="Disordered" evidence="1">
    <location>
        <begin position="173"/>
        <end position="201"/>
    </location>
</feature>
<keyword evidence="3" id="KW-1185">Reference proteome</keyword>
<feature type="compositionally biased region" description="Basic and acidic residues" evidence="1">
    <location>
        <begin position="177"/>
        <end position="191"/>
    </location>
</feature>
<accession>A0ABQ9GGB8</accession>
<reference evidence="2 3" key="1">
    <citation type="submission" date="2023-02" db="EMBL/GenBank/DDBJ databases">
        <title>LHISI_Scaffold_Assembly.</title>
        <authorList>
            <person name="Stuart O.P."/>
            <person name="Cleave R."/>
            <person name="Magrath M.J.L."/>
            <person name="Mikheyev A.S."/>
        </authorList>
    </citation>
    <scope>NUCLEOTIDE SEQUENCE [LARGE SCALE GENOMIC DNA]</scope>
    <source>
        <strain evidence="2">Daus_M_001</strain>
        <tissue evidence="2">Leg muscle</tissue>
    </source>
</reference>
<gene>
    <name evidence="2" type="ORF">PR048_027305</name>
</gene>
<evidence type="ECO:0000256" key="1">
    <source>
        <dbReference type="SAM" id="MobiDB-lite"/>
    </source>
</evidence>
<organism evidence="2 3">
    <name type="scientific">Dryococelus australis</name>
    <dbReference type="NCBI Taxonomy" id="614101"/>
    <lineage>
        <taxon>Eukaryota</taxon>
        <taxon>Metazoa</taxon>
        <taxon>Ecdysozoa</taxon>
        <taxon>Arthropoda</taxon>
        <taxon>Hexapoda</taxon>
        <taxon>Insecta</taxon>
        <taxon>Pterygota</taxon>
        <taxon>Neoptera</taxon>
        <taxon>Polyneoptera</taxon>
        <taxon>Phasmatodea</taxon>
        <taxon>Verophasmatodea</taxon>
        <taxon>Anareolatae</taxon>
        <taxon>Phasmatidae</taxon>
        <taxon>Eurycanthinae</taxon>
        <taxon>Dryococelus</taxon>
    </lineage>
</organism>
<name>A0ABQ9GGB8_9NEOP</name>
<dbReference type="EMBL" id="JARBHB010000012">
    <property type="protein sequence ID" value="KAJ8871002.1"/>
    <property type="molecule type" value="Genomic_DNA"/>
</dbReference>
<protein>
    <submittedName>
        <fullName evidence="2">Uncharacterized protein</fullName>
    </submittedName>
</protein>
<proteinExistence type="predicted"/>